<dbReference type="NCBIfam" id="TIGR00091">
    <property type="entry name" value="tRNA (guanosine(46)-N7)-methyltransferase TrmB"/>
    <property type="match status" value="1"/>
</dbReference>
<dbReference type="InterPro" id="IPR055361">
    <property type="entry name" value="tRNA_methyltr_TrmB_bact"/>
</dbReference>
<evidence type="ECO:0000256" key="5">
    <source>
        <dbReference type="ARBA" id="ARBA00022691"/>
    </source>
</evidence>
<dbReference type="SUPFAM" id="SSF53335">
    <property type="entry name" value="S-adenosyl-L-methionine-dependent methyltransferases"/>
    <property type="match status" value="1"/>
</dbReference>
<evidence type="ECO:0000256" key="6">
    <source>
        <dbReference type="ARBA" id="ARBA00022694"/>
    </source>
</evidence>
<dbReference type="PANTHER" id="PTHR23417:SF14">
    <property type="entry name" value="PENTACOTRIPEPTIDE-REPEAT REGION OF PRORP DOMAIN-CONTAINING PROTEIN"/>
    <property type="match status" value="1"/>
</dbReference>
<name>A0A644Z6R4_9ZZZZ</name>
<evidence type="ECO:0000256" key="3">
    <source>
        <dbReference type="ARBA" id="ARBA00022603"/>
    </source>
</evidence>
<keyword evidence="6" id="KW-0819">tRNA processing</keyword>
<dbReference type="EC" id="2.1.1.33" evidence="2"/>
<sequence>MQENQETIYQDIPELKWVESREEGTEREVKSYVLRSSYLRTYQVEAVRKYYATYGLAYGKRVLDWKQVFGNDKPVVIEIGFGMGTATERIAKERNQYNYLCLEVFLSGFAKLLDKVGSQQLDNVRLMRFDAVQVLTDMVEDGSVAGFHIFFPDPWPKKRQQKRRLIQKPFTSLLASKLSKGGYIYCVTDWEEYAYQMLDVLGSTLGLENPYQGFCPAVTWRDTTKFEKKGLEKNHPINEVWFEKQ</sequence>
<dbReference type="PROSITE" id="PS51625">
    <property type="entry name" value="SAM_MT_TRMB"/>
    <property type="match status" value="1"/>
</dbReference>
<comment type="catalytic activity">
    <reaction evidence="1">
        <text>guanosine(46) in tRNA + S-adenosyl-L-methionine = N(7)-methylguanosine(46) in tRNA + S-adenosyl-L-homocysteine</text>
        <dbReference type="Rhea" id="RHEA:42708"/>
        <dbReference type="Rhea" id="RHEA-COMP:10188"/>
        <dbReference type="Rhea" id="RHEA-COMP:10189"/>
        <dbReference type="ChEBI" id="CHEBI:57856"/>
        <dbReference type="ChEBI" id="CHEBI:59789"/>
        <dbReference type="ChEBI" id="CHEBI:74269"/>
        <dbReference type="ChEBI" id="CHEBI:74480"/>
        <dbReference type="EC" id="2.1.1.33"/>
    </reaction>
</comment>
<reference evidence="7" key="1">
    <citation type="submission" date="2019-08" db="EMBL/GenBank/DDBJ databases">
        <authorList>
            <person name="Kucharzyk K."/>
            <person name="Murdoch R.W."/>
            <person name="Higgins S."/>
            <person name="Loffler F."/>
        </authorList>
    </citation>
    <scope>NUCLEOTIDE SEQUENCE</scope>
</reference>
<evidence type="ECO:0000313" key="7">
    <source>
        <dbReference type="EMBL" id="MPM35691.1"/>
    </source>
</evidence>
<proteinExistence type="inferred from homology"/>
<dbReference type="EMBL" id="VSSQ01007364">
    <property type="protein sequence ID" value="MPM35691.1"/>
    <property type="molecule type" value="Genomic_DNA"/>
</dbReference>
<evidence type="ECO:0000256" key="1">
    <source>
        <dbReference type="ARBA" id="ARBA00000142"/>
    </source>
</evidence>
<dbReference type="InterPro" id="IPR029063">
    <property type="entry name" value="SAM-dependent_MTases_sf"/>
</dbReference>
<comment type="caution">
    <text evidence="7">The sequence shown here is derived from an EMBL/GenBank/DDBJ whole genome shotgun (WGS) entry which is preliminary data.</text>
</comment>
<organism evidence="7">
    <name type="scientific">bioreactor metagenome</name>
    <dbReference type="NCBI Taxonomy" id="1076179"/>
    <lineage>
        <taxon>unclassified sequences</taxon>
        <taxon>metagenomes</taxon>
        <taxon>ecological metagenomes</taxon>
    </lineage>
</organism>
<evidence type="ECO:0000256" key="4">
    <source>
        <dbReference type="ARBA" id="ARBA00022679"/>
    </source>
</evidence>
<keyword evidence="4 7" id="KW-0808">Transferase</keyword>
<dbReference type="PANTHER" id="PTHR23417">
    <property type="entry name" value="3-DEOXY-D-MANNO-OCTULOSONIC-ACID TRANSFERASE/TRNA GUANINE-N 7 - -METHYLTRANSFERASE"/>
    <property type="match status" value="1"/>
</dbReference>
<keyword evidence="5" id="KW-0949">S-adenosyl-L-methionine</keyword>
<protein>
    <recommendedName>
        <fullName evidence="2">tRNA (guanine(46)-N(7))-methyltransferase</fullName>
        <ecNumber evidence="2">2.1.1.33</ecNumber>
    </recommendedName>
</protein>
<dbReference type="Pfam" id="PF02390">
    <property type="entry name" value="Methyltransf_4"/>
    <property type="match status" value="1"/>
</dbReference>
<gene>
    <name evidence="7" type="primary">trmB_20</name>
    <name evidence="7" type="ORF">SDC9_82284</name>
</gene>
<dbReference type="HAMAP" id="MF_01057">
    <property type="entry name" value="tRNA_methyltr_TrmB"/>
    <property type="match status" value="1"/>
</dbReference>
<keyword evidence="3 7" id="KW-0489">Methyltransferase</keyword>
<dbReference type="AlphaFoldDB" id="A0A644Z6R4"/>
<dbReference type="Gene3D" id="3.40.50.150">
    <property type="entry name" value="Vaccinia Virus protein VP39"/>
    <property type="match status" value="1"/>
</dbReference>
<evidence type="ECO:0000256" key="2">
    <source>
        <dbReference type="ARBA" id="ARBA00011977"/>
    </source>
</evidence>
<dbReference type="GO" id="GO:0043527">
    <property type="term" value="C:tRNA methyltransferase complex"/>
    <property type="evidence" value="ECO:0007669"/>
    <property type="project" value="TreeGrafter"/>
</dbReference>
<dbReference type="InterPro" id="IPR003358">
    <property type="entry name" value="tRNA_(Gua-N-7)_MeTrfase_Trmb"/>
</dbReference>
<dbReference type="GO" id="GO:0008176">
    <property type="term" value="F:tRNA (guanine(46)-N7)-methyltransferase activity"/>
    <property type="evidence" value="ECO:0007669"/>
    <property type="project" value="UniProtKB-EC"/>
</dbReference>
<accession>A0A644Z6R4</accession>